<sequence>MVKLLPFAPIAALFFALTLTEMEQPTRAESLEGLVRQSLSSESEEAERAIARLRELGPAGLQAFLDRRPPDLDPSEAAIARWRRVLDRLCQQRDCYASQLYWYTDWERAKAAARRSGKPILSLRLLGHLDEDLSCANSRFFRVAVYANALVASRLRDRVILHWESVRPVPTVTVDFGDGRTLKRTVTGNSIHYLLDAEGRPLDALPGLYGPQAFLTWLDRAVPMARQFARLSASERERVLTEYHRDRLETIQQQWRGDLAALNGSPSPALEPIPEGEPDAETAGRLAVTKMVVEFPVLEQLGAIERNRQTLESLTNREFWQQIARDRADTARLDVNSLALMRDKNPAFDDPEQLEAVQTQFEAMMALDTVRNEYLLHSQIHQWFLTGDPTATRVSTLNDRVYEELFLTPNSDPWMGLAPENIYSAIDDGGLSPQPGDRAIDR</sequence>
<evidence type="ECO:0000313" key="2">
    <source>
        <dbReference type="Proteomes" id="UP000500857"/>
    </source>
</evidence>
<dbReference type="AlphaFoldDB" id="A0A6H1U4L2"/>
<accession>A0A6H1U4L2</accession>
<name>A0A6H1U4L2_9CYAN</name>
<keyword evidence="2" id="KW-1185">Reference proteome</keyword>
<evidence type="ECO:0000313" key="1">
    <source>
        <dbReference type="EMBL" id="QIZ73090.1"/>
    </source>
</evidence>
<protein>
    <submittedName>
        <fullName evidence="1">Uncharacterized protein</fullName>
    </submittedName>
</protein>
<reference evidence="1 2" key="1">
    <citation type="submission" date="2020-04" db="EMBL/GenBank/DDBJ databases">
        <authorList>
            <person name="Basu S."/>
            <person name="Maruthanayagam V."/>
            <person name="Chakraborty S."/>
            <person name="Pramanik A."/>
            <person name="Mukherjee J."/>
            <person name="Brink B."/>
        </authorList>
    </citation>
    <scope>NUCLEOTIDE SEQUENCE [LARGE SCALE GENOMIC DNA]</scope>
    <source>
        <strain evidence="1 2">AP17</strain>
    </source>
</reference>
<proteinExistence type="predicted"/>
<organism evidence="1 2">
    <name type="scientific">Oxynema aestuarii AP17</name>
    <dbReference type="NCBI Taxonomy" id="2064643"/>
    <lineage>
        <taxon>Bacteria</taxon>
        <taxon>Bacillati</taxon>
        <taxon>Cyanobacteriota</taxon>
        <taxon>Cyanophyceae</taxon>
        <taxon>Oscillatoriophycideae</taxon>
        <taxon>Oscillatoriales</taxon>
        <taxon>Oscillatoriaceae</taxon>
        <taxon>Oxynema</taxon>
        <taxon>Oxynema aestuarii</taxon>
    </lineage>
</organism>
<dbReference type="EMBL" id="CP051167">
    <property type="protein sequence ID" value="QIZ73090.1"/>
    <property type="molecule type" value="Genomic_DNA"/>
</dbReference>
<dbReference type="RefSeq" id="WP_168571236.1">
    <property type="nucleotide sequence ID" value="NZ_CP051167.1"/>
</dbReference>
<dbReference type="Proteomes" id="UP000500857">
    <property type="component" value="Chromosome"/>
</dbReference>
<gene>
    <name evidence="1" type="ORF">HCG48_22855</name>
</gene>
<dbReference type="KEGG" id="oxy:HCG48_22855"/>